<evidence type="ECO:0000313" key="1">
    <source>
        <dbReference type="EMBL" id="AVK07546.1"/>
    </source>
</evidence>
<protein>
    <submittedName>
        <fullName evidence="1">Uncharacterized protein</fullName>
    </submittedName>
</protein>
<dbReference type="Proteomes" id="UP000238390">
    <property type="component" value="Chromosome"/>
</dbReference>
<reference evidence="1 2" key="1">
    <citation type="submission" date="2018-02" db="EMBL/GenBank/DDBJ databases">
        <title>FDA/CDC Antimicrobial Resistant Isolate Bank Genome Sequencing.</title>
        <authorList>
            <person name="Benahmed F.H."/>
            <person name="Lutgring J.D."/>
            <person name="Yoo B."/>
            <person name="Machado M."/>
            <person name="Brown A."/>
            <person name="McAllister G."/>
            <person name="Perry A."/>
            <person name="Halpin A.L."/>
            <person name="Vavikolanu K."/>
            <person name="Ott S."/>
            <person name="Zhao X."/>
            <person name="Tallon L.J."/>
            <person name="Sadzewicz L."/>
            <person name="Aluvathingal J."/>
            <person name="Nadendla S."/>
            <person name="Voskania-kordi A."/>
            <person name="Simonyan V."/>
            <person name="Patel J."/>
            <person name="Shawar R.M."/>
        </authorList>
    </citation>
    <scope>NUCLEOTIDE SEQUENCE [LARGE SCALE GENOMIC DNA]</scope>
    <source>
        <strain evidence="1 2">AR_0356</strain>
    </source>
</reference>
<dbReference type="AlphaFoldDB" id="A0A2R3J063"/>
<proteinExistence type="predicted"/>
<gene>
    <name evidence="1" type="ORF">CSB93_0544</name>
</gene>
<dbReference type="EMBL" id="CP027169">
    <property type="protein sequence ID" value="AVK07546.1"/>
    <property type="molecule type" value="Genomic_DNA"/>
</dbReference>
<name>A0A2R3J063_9PSED</name>
<keyword evidence="2" id="KW-1185">Reference proteome</keyword>
<sequence length="38" mass="4347">MREIHGWRPSCRYGGALQKQDMNLPSVKNQLVFLKSTG</sequence>
<evidence type="ECO:0000313" key="2">
    <source>
        <dbReference type="Proteomes" id="UP000238390"/>
    </source>
</evidence>
<accession>A0A2R3J063</accession>
<organism evidence="1 2">
    <name type="scientific">Pseudomonas paraeruginosa</name>
    <dbReference type="NCBI Taxonomy" id="2994495"/>
    <lineage>
        <taxon>Bacteria</taxon>
        <taxon>Pseudomonadati</taxon>
        <taxon>Pseudomonadota</taxon>
        <taxon>Gammaproteobacteria</taxon>
        <taxon>Pseudomonadales</taxon>
        <taxon>Pseudomonadaceae</taxon>
        <taxon>Pseudomonas</taxon>
    </lineage>
</organism>